<dbReference type="NCBIfam" id="TIGR03369">
    <property type="entry name" value="cellulose_bcsE"/>
    <property type="match status" value="1"/>
</dbReference>
<dbReference type="STRING" id="701347.Entcl_0207"/>
<accession>E3GA38</accession>
<reference evidence="3" key="1">
    <citation type="submission" date="2010-10" db="EMBL/GenBank/DDBJ databases">
        <title>Complete sequence of Enterobacter cloacae SCF1.</title>
        <authorList>
            <consortium name="US DOE Joint Genome Institute"/>
            <person name="Lucas S."/>
            <person name="Copeland A."/>
            <person name="Lapidus A."/>
            <person name="Cheng J.-F."/>
            <person name="Bruce D."/>
            <person name="Goodwin L."/>
            <person name="Pitluck S."/>
            <person name="Davenport K."/>
            <person name="Detter J.C."/>
            <person name="Han C."/>
            <person name="Tapia R."/>
            <person name="Land M."/>
            <person name="Hauser L."/>
            <person name="Chang Y.-J."/>
            <person name="Jeffries C."/>
            <person name="Kyrpides N."/>
            <person name="Ivanova N."/>
            <person name="Mikhailova N."/>
            <person name="DeAngelis K."/>
            <person name="Arkin A.P."/>
            <person name="Chivian D."/>
            <person name="Edwards B."/>
            <person name="Woo H."/>
            <person name="Hazen T.C."/>
            <person name="Woyke T."/>
        </authorList>
    </citation>
    <scope>NUCLEOTIDE SEQUENCE [LARGE SCALE GENOMIC DNA]</scope>
    <source>
        <strain evidence="3">SCF1</strain>
    </source>
</reference>
<organism evidence="2 3">
    <name type="scientific">Enterobacter lignolyticus (strain SCF1)</name>
    <dbReference type="NCBI Taxonomy" id="701347"/>
    <lineage>
        <taxon>Bacteria</taxon>
        <taxon>Pseudomonadati</taxon>
        <taxon>Pseudomonadota</taxon>
        <taxon>Gammaproteobacteria</taxon>
        <taxon>Enterobacterales</taxon>
        <taxon>Enterobacteriaceae</taxon>
        <taxon>Pluralibacter</taxon>
    </lineage>
</organism>
<gene>
    <name evidence="2" type="ordered locus">Entcl_0207</name>
</gene>
<dbReference type="KEGG" id="esc:Entcl_0207"/>
<dbReference type="AlphaFoldDB" id="E3GA38"/>
<dbReference type="EMBL" id="CP002272">
    <property type="protein sequence ID" value="ADO46485.1"/>
    <property type="molecule type" value="Genomic_DNA"/>
</dbReference>
<evidence type="ECO:0000313" key="2">
    <source>
        <dbReference type="EMBL" id="ADO46485.1"/>
    </source>
</evidence>
<reference evidence="2 3" key="2">
    <citation type="journal article" date="2011" name="Stand. Genomic Sci.">
        <title>Complete genome sequence of 'Enterobacter lignolyticus' SCF1.</title>
        <authorList>
            <person name="Deangelis K.M."/>
            <person name="D'Haeseleer P."/>
            <person name="Chivian D."/>
            <person name="Fortney J.L."/>
            <person name="Khudyakov J."/>
            <person name="Simmons B."/>
            <person name="Woo H."/>
            <person name="Arkin A.P."/>
            <person name="Davenport K.W."/>
            <person name="Goodwin L."/>
            <person name="Chen A."/>
            <person name="Ivanova N."/>
            <person name="Kyrpides N.C."/>
            <person name="Mavromatis K."/>
            <person name="Woyke T."/>
            <person name="Hazen T.C."/>
        </authorList>
    </citation>
    <scope>NUCLEOTIDE SEQUENCE [LARGE SCALE GENOMIC DNA]</scope>
    <source>
        <strain evidence="2 3">SCF1</strain>
    </source>
</reference>
<dbReference type="NCBIfam" id="NF011619">
    <property type="entry name" value="PRK15045.1"/>
    <property type="match status" value="1"/>
</dbReference>
<dbReference type="Proteomes" id="UP000006872">
    <property type="component" value="Chromosome"/>
</dbReference>
<dbReference type="InterPro" id="IPR017745">
    <property type="entry name" value="BcsE"/>
</dbReference>
<proteinExistence type="predicted"/>
<dbReference type="Pfam" id="PF10995">
    <property type="entry name" value="CBP_BcsE"/>
    <property type="match status" value="1"/>
</dbReference>
<evidence type="ECO:0000313" key="3">
    <source>
        <dbReference type="Proteomes" id="UP000006872"/>
    </source>
</evidence>
<keyword evidence="3" id="KW-1185">Reference proteome</keyword>
<dbReference type="eggNOG" id="ENOG502Z9EC">
    <property type="taxonomic scope" value="Bacteria"/>
</dbReference>
<dbReference type="HOGENOM" id="CLU_039389_2_0_6"/>
<evidence type="ECO:0000256" key="1">
    <source>
        <dbReference type="NCBIfam" id="TIGR03369"/>
    </source>
</evidence>
<name>E3GA38_ENTLS</name>
<protein>
    <recommendedName>
        <fullName evidence="1">Cellulose biosynthesis protein BcsE</fullName>
    </recommendedName>
</protein>
<dbReference type="GO" id="GO:0035438">
    <property type="term" value="F:cyclic-di-GMP binding"/>
    <property type="evidence" value="ECO:0007669"/>
    <property type="project" value="InterPro"/>
</dbReference>
<sequence>MRDTVNPVFSIGIQSLWDEVSHMPTGGVWWMNVERREDAESLLNQTIAAQSADAKVAAITMGEIPNKIIRLHESHGPKKIRLFAMPKSENGLYSLYRDLLCSIEPSDYLFILMCADNAWKNIPGDRLRTWLNNASRWTNYYHCSLLILNPGNNTDAQLSLLLGEHRSLSGLASLRYQGDNHLFDIAFWGNEKGLSARQQLQVNYTDGVWKLAEKEETNIQPRSDEKVVLSNKNVLEGAPALSEYWSLFDSNDAIFNASRTAQAATVIFAVEQTSQIEQLARFIHTLRRQRGTALKIVVREMVASLRATDERLLLGCGANLVVPWNAPLSRCLTLVESVQKQQFHRHVPDEINTLLALTQPLKLRGYQKWDVFCAAVHDIMNNPLLPADNKGVMVALRPVPGLRVEQALTLCRPNRFGDIMTIGNNRLVLFLTFCRVNDLDTALNHIFPLPTGDIFSNRMIWFEDKQITAEIVEMQAVTAERWTTPLPFTIGRSEVMNAAHDGRSWRRIPEPHRLADTKRGEKA</sequence>